<protein>
    <submittedName>
        <fullName evidence="1">Uncharacterized protein</fullName>
    </submittedName>
</protein>
<evidence type="ECO:0000313" key="1">
    <source>
        <dbReference type="EMBL" id="PUZ37811.1"/>
    </source>
</evidence>
<dbReference type="Proteomes" id="UP000244336">
    <property type="component" value="Chromosome 9"/>
</dbReference>
<organism evidence="1 2">
    <name type="scientific">Panicum hallii var. hallii</name>
    <dbReference type="NCBI Taxonomy" id="1504633"/>
    <lineage>
        <taxon>Eukaryota</taxon>
        <taxon>Viridiplantae</taxon>
        <taxon>Streptophyta</taxon>
        <taxon>Embryophyta</taxon>
        <taxon>Tracheophyta</taxon>
        <taxon>Spermatophyta</taxon>
        <taxon>Magnoliopsida</taxon>
        <taxon>Liliopsida</taxon>
        <taxon>Poales</taxon>
        <taxon>Poaceae</taxon>
        <taxon>PACMAD clade</taxon>
        <taxon>Panicoideae</taxon>
        <taxon>Panicodae</taxon>
        <taxon>Paniceae</taxon>
        <taxon>Panicinae</taxon>
        <taxon>Panicum</taxon>
        <taxon>Panicum sect. Panicum</taxon>
    </lineage>
</organism>
<reference evidence="1 2" key="1">
    <citation type="submission" date="2018-04" db="EMBL/GenBank/DDBJ databases">
        <title>WGS assembly of Panicum hallii var. hallii HAL2.</title>
        <authorList>
            <person name="Lovell J."/>
            <person name="Jenkins J."/>
            <person name="Lowry D."/>
            <person name="Mamidi S."/>
            <person name="Sreedasyam A."/>
            <person name="Weng X."/>
            <person name="Barry K."/>
            <person name="Bonette J."/>
            <person name="Campitelli B."/>
            <person name="Daum C."/>
            <person name="Gordon S."/>
            <person name="Gould B."/>
            <person name="Lipzen A."/>
            <person name="MacQueen A."/>
            <person name="Palacio-Mejia J."/>
            <person name="Plott C."/>
            <person name="Shakirov E."/>
            <person name="Shu S."/>
            <person name="Yoshinaga Y."/>
            <person name="Zane M."/>
            <person name="Rokhsar D."/>
            <person name="Grimwood J."/>
            <person name="Schmutz J."/>
            <person name="Juenger T."/>
        </authorList>
    </citation>
    <scope>NUCLEOTIDE SEQUENCE [LARGE SCALE GENOMIC DNA]</scope>
    <source>
        <strain evidence="2">cv. HAL2</strain>
    </source>
</reference>
<proteinExistence type="predicted"/>
<dbReference type="AlphaFoldDB" id="A0A2T7C385"/>
<name>A0A2T7C385_9POAL</name>
<gene>
    <name evidence="1" type="ORF">GQ55_9G149100</name>
</gene>
<sequence length="96" mass="10765">MGARPNFNTQVHLYQSITNELPPKYCTLLHFWCQLKQTNAAVLYITLRIQGHQSVHGLSGTDANGPEKQNKLYSAAPMFLLEKKNAAPIIELCHGM</sequence>
<evidence type="ECO:0000313" key="2">
    <source>
        <dbReference type="Proteomes" id="UP000244336"/>
    </source>
</evidence>
<dbReference type="EMBL" id="CM009757">
    <property type="protein sequence ID" value="PUZ37811.1"/>
    <property type="molecule type" value="Genomic_DNA"/>
</dbReference>
<dbReference type="Gramene" id="PUZ37811">
    <property type="protein sequence ID" value="PUZ37811"/>
    <property type="gene ID" value="GQ55_9G149100"/>
</dbReference>
<keyword evidence="2" id="KW-1185">Reference proteome</keyword>
<accession>A0A2T7C385</accession>